<dbReference type="PANTHER" id="PTHR46499:SF1">
    <property type="entry name" value="QUEUINE TRNA-RIBOSYLTRANSFERASE"/>
    <property type="match status" value="1"/>
</dbReference>
<keyword evidence="2" id="KW-0808">Transferase</keyword>
<dbReference type="Proteomes" id="UP000179230">
    <property type="component" value="Unassembled WGS sequence"/>
</dbReference>
<name>A0A1F6FTB7_9BACT</name>
<evidence type="ECO:0000256" key="2">
    <source>
        <dbReference type="ARBA" id="ARBA00022679"/>
    </source>
</evidence>
<feature type="domain" description="tRNA-guanine(15) transglycosylase-like" evidence="4">
    <location>
        <begin position="18"/>
        <end position="107"/>
    </location>
</feature>
<proteinExistence type="predicted"/>
<dbReference type="AlphaFoldDB" id="A0A1F6FTB7"/>
<dbReference type="EMBL" id="MFMT01000007">
    <property type="protein sequence ID" value="OGG89070.1"/>
    <property type="molecule type" value="Genomic_DNA"/>
</dbReference>
<dbReference type="InterPro" id="IPR004803">
    <property type="entry name" value="TGT"/>
</dbReference>
<dbReference type="Gene3D" id="3.20.20.105">
    <property type="entry name" value="Queuine tRNA-ribosyltransferase-like"/>
    <property type="match status" value="1"/>
</dbReference>
<dbReference type="SUPFAM" id="SSF51713">
    <property type="entry name" value="tRNA-guanine transglycosylase"/>
    <property type="match status" value="1"/>
</dbReference>
<dbReference type="InterPro" id="IPR036511">
    <property type="entry name" value="TGT-like_sf"/>
</dbReference>
<accession>A0A1F6FTB7</accession>
<protein>
    <recommendedName>
        <fullName evidence="4">tRNA-guanine(15) transglycosylase-like domain-containing protein</fullName>
    </recommendedName>
</protein>
<dbReference type="PANTHER" id="PTHR46499">
    <property type="entry name" value="QUEUINE TRNA-RIBOSYLTRANSFERASE"/>
    <property type="match status" value="1"/>
</dbReference>
<organism evidence="5 6">
    <name type="scientific">Candidatus Kaiserbacteria bacterium RIFOXYD1_FULL_42_15</name>
    <dbReference type="NCBI Taxonomy" id="1798532"/>
    <lineage>
        <taxon>Bacteria</taxon>
        <taxon>Candidatus Kaiseribacteriota</taxon>
    </lineage>
</organism>
<dbReference type="Pfam" id="PF01702">
    <property type="entry name" value="TGT"/>
    <property type="match status" value="2"/>
</dbReference>
<dbReference type="GO" id="GO:0008479">
    <property type="term" value="F:tRNA-guanosine(34) queuine transglycosylase activity"/>
    <property type="evidence" value="ECO:0007669"/>
    <property type="project" value="InterPro"/>
</dbReference>
<dbReference type="NCBIfam" id="TIGR00449">
    <property type="entry name" value="tgt_general"/>
    <property type="match status" value="1"/>
</dbReference>
<dbReference type="GO" id="GO:0008616">
    <property type="term" value="P:tRNA queuosine(34) biosynthetic process"/>
    <property type="evidence" value="ECO:0007669"/>
    <property type="project" value="TreeGrafter"/>
</dbReference>
<gene>
    <name evidence="5" type="ORF">A2592_02220</name>
</gene>
<comment type="caution">
    <text evidence="5">The sequence shown here is derived from an EMBL/GenBank/DDBJ whole genome shotgun (WGS) entry which is preliminary data.</text>
</comment>
<reference evidence="5 6" key="1">
    <citation type="journal article" date="2016" name="Nat. Commun.">
        <title>Thousands of microbial genomes shed light on interconnected biogeochemical processes in an aquifer system.</title>
        <authorList>
            <person name="Anantharaman K."/>
            <person name="Brown C.T."/>
            <person name="Hug L.A."/>
            <person name="Sharon I."/>
            <person name="Castelle C.J."/>
            <person name="Probst A.J."/>
            <person name="Thomas B.C."/>
            <person name="Singh A."/>
            <person name="Wilkins M.J."/>
            <person name="Karaoz U."/>
            <person name="Brodie E.L."/>
            <person name="Williams K.H."/>
            <person name="Hubbard S.S."/>
            <person name="Banfield J.F."/>
        </authorList>
    </citation>
    <scope>NUCLEOTIDE SEQUENCE [LARGE SCALE GENOMIC DNA]</scope>
</reference>
<evidence type="ECO:0000256" key="3">
    <source>
        <dbReference type="ARBA" id="ARBA00022694"/>
    </source>
</evidence>
<evidence type="ECO:0000313" key="5">
    <source>
        <dbReference type="EMBL" id="OGG89070.1"/>
    </source>
</evidence>
<feature type="domain" description="tRNA-guanine(15) transglycosylase-like" evidence="4">
    <location>
        <begin position="114"/>
        <end position="410"/>
    </location>
</feature>
<evidence type="ECO:0000259" key="4">
    <source>
        <dbReference type="Pfam" id="PF01702"/>
    </source>
</evidence>
<keyword evidence="3" id="KW-0819">tRNA processing</keyword>
<dbReference type="InterPro" id="IPR050076">
    <property type="entry name" value="ArchSynthase1/Queuine_TRR"/>
</dbReference>
<sequence>MVKPVTFEIEVKGKGNLARTGVIHTPHGDISTPAFVVVGTKASVKSLMPEDMTQYIGNQVTLANTYHLFLQPGHEIIKEAGGIHQFANWQMPTMTDSGGFQVFSLGAAFGKGVTKFAQGDVSEVVEQHGLNVYSRKVAEDHGKLCIIDEDGVTFTSHLDGSMHRFTAERSIDIQHAIGADIIIAFDECTSPSAEREYQKEAMDRTHRWAKRSIMAHKQNYDALKKQGLYGVVQGGQFLDLRQESARALSAMDFDGFGIGGSFSKSDLGDSLRVVNEILPEDKPRHLLGIGEPEDIVQGILMGCDTFDCVAPTRIGRTGTIYVMTGKMITTPCGTFTYPETKKINLNNQQYKTDHTSLDPLSQGYVAQTYTKAYLAHLFRAGEILGPHLASIHNLNFIVNFTQNLREQLLAKT</sequence>
<keyword evidence="1" id="KW-0328">Glycosyltransferase</keyword>
<evidence type="ECO:0000256" key="1">
    <source>
        <dbReference type="ARBA" id="ARBA00022676"/>
    </source>
</evidence>
<dbReference type="GO" id="GO:0005829">
    <property type="term" value="C:cytosol"/>
    <property type="evidence" value="ECO:0007669"/>
    <property type="project" value="TreeGrafter"/>
</dbReference>
<dbReference type="InterPro" id="IPR002616">
    <property type="entry name" value="tRNA_ribo_trans-like"/>
</dbReference>
<dbReference type="NCBIfam" id="TIGR00430">
    <property type="entry name" value="Q_tRNA_tgt"/>
    <property type="match status" value="1"/>
</dbReference>
<evidence type="ECO:0000313" key="6">
    <source>
        <dbReference type="Proteomes" id="UP000179230"/>
    </source>
</evidence>